<dbReference type="EMBL" id="UYYF01004533">
    <property type="protein sequence ID" value="VDN05139.1"/>
    <property type="molecule type" value="Genomic_DNA"/>
</dbReference>
<keyword evidence="8" id="KW-1185">Reference proteome</keyword>
<dbReference type="GO" id="GO:0006325">
    <property type="term" value="P:chromatin organization"/>
    <property type="evidence" value="ECO:0007669"/>
    <property type="project" value="TreeGrafter"/>
</dbReference>
<evidence type="ECO:0000256" key="1">
    <source>
        <dbReference type="ARBA" id="ARBA00004123"/>
    </source>
</evidence>
<protein>
    <submittedName>
        <fullName evidence="9">BAH domain-containing protein</fullName>
    </submittedName>
</protein>
<keyword evidence="4" id="KW-0862">Zinc</keyword>
<dbReference type="InterPro" id="IPR039050">
    <property type="entry name" value="GATAD1"/>
</dbReference>
<sequence>MSCLTSNGGNGAMKRRQGARGRKRDELPLLGIAARRALSGSITSRQGRSVSTNGRRNVVNTVVNKYANRRTSFFKSVRPQKASTQKAGIKCHESLWDKDGRLFRKGDIISITDSKDGLEYFGQIRTLISNQLGERFAALIWLVPTDSARDSHQFDAKNFVHVLSDSGMYPLGICKFVQHSPLLPAYFLDWKPHSEVEKRLREELEERVRSANTLSTTLSSFDDRILPSNSS</sequence>
<dbReference type="OMA" id="WDKCERL"/>
<evidence type="ECO:0000313" key="9">
    <source>
        <dbReference type="WBParaSite" id="TCLT_0000767201-mRNA-1"/>
    </source>
</evidence>
<reference evidence="9" key="1">
    <citation type="submission" date="2017-02" db="UniProtKB">
        <authorList>
            <consortium name="WormBaseParasite"/>
        </authorList>
    </citation>
    <scope>IDENTIFICATION</scope>
</reference>
<feature type="compositionally biased region" description="Basic residues" evidence="6">
    <location>
        <begin position="13"/>
        <end position="22"/>
    </location>
</feature>
<evidence type="ECO:0000313" key="8">
    <source>
        <dbReference type="Proteomes" id="UP000276776"/>
    </source>
</evidence>
<dbReference type="Proteomes" id="UP000276776">
    <property type="component" value="Unassembled WGS sequence"/>
</dbReference>
<evidence type="ECO:0000256" key="3">
    <source>
        <dbReference type="ARBA" id="ARBA00022771"/>
    </source>
</evidence>
<dbReference type="AlphaFoldDB" id="A0A0N5D3Z5"/>
<evidence type="ECO:0000313" key="7">
    <source>
        <dbReference type="EMBL" id="VDN05139.1"/>
    </source>
</evidence>
<reference evidence="7 8" key="2">
    <citation type="submission" date="2018-11" db="EMBL/GenBank/DDBJ databases">
        <authorList>
            <consortium name="Pathogen Informatics"/>
        </authorList>
    </citation>
    <scope>NUCLEOTIDE SEQUENCE [LARGE SCALE GENOMIC DNA]</scope>
</reference>
<keyword evidence="3" id="KW-0863">Zinc-finger</keyword>
<dbReference type="GO" id="GO:0008270">
    <property type="term" value="F:zinc ion binding"/>
    <property type="evidence" value="ECO:0007669"/>
    <property type="project" value="UniProtKB-KW"/>
</dbReference>
<keyword evidence="5" id="KW-0539">Nucleus</keyword>
<evidence type="ECO:0000256" key="2">
    <source>
        <dbReference type="ARBA" id="ARBA00022723"/>
    </source>
</evidence>
<dbReference type="PANTHER" id="PTHR13340:SF2">
    <property type="entry name" value="GATA ZINC FINGER DOMAIN-CONTAINING PROTEIN 1"/>
    <property type="match status" value="1"/>
</dbReference>
<comment type="subcellular location">
    <subcellularLocation>
        <location evidence="1">Nucleus</location>
    </subcellularLocation>
</comment>
<evidence type="ECO:0000256" key="4">
    <source>
        <dbReference type="ARBA" id="ARBA00022833"/>
    </source>
</evidence>
<dbReference type="WBParaSite" id="TCLT_0000767201-mRNA-1">
    <property type="protein sequence ID" value="TCLT_0000767201-mRNA-1"/>
    <property type="gene ID" value="TCLT_0000767201"/>
</dbReference>
<dbReference type="PANTHER" id="PTHR13340">
    <property type="entry name" value="GATA ZINC FINGER DOMAIN-CONTAINING"/>
    <property type="match status" value="1"/>
</dbReference>
<keyword evidence="2" id="KW-0479">Metal-binding</keyword>
<feature type="region of interest" description="Disordered" evidence="6">
    <location>
        <begin position="1"/>
        <end position="26"/>
    </location>
</feature>
<dbReference type="GO" id="GO:0005634">
    <property type="term" value="C:nucleus"/>
    <property type="evidence" value="ECO:0007669"/>
    <property type="project" value="UniProtKB-SubCell"/>
</dbReference>
<evidence type="ECO:0000256" key="5">
    <source>
        <dbReference type="ARBA" id="ARBA00023242"/>
    </source>
</evidence>
<gene>
    <name evidence="7" type="ORF">TCLT_LOCUS7661</name>
</gene>
<name>A0A0N5D3Z5_THECL</name>
<organism evidence="9">
    <name type="scientific">Thelazia callipaeda</name>
    <name type="common">Oriental eyeworm</name>
    <name type="synonym">Parasitic nematode</name>
    <dbReference type="NCBI Taxonomy" id="103827"/>
    <lineage>
        <taxon>Eukaryota</taxon>
        <taxon>Metazoa</taxon>
        <taxon>Ecdysozoa</taxon>
        <taxon>Nematoda</taxon>
        <taxon>Chromadorea</taxon>
        <taxon>Rhabditida</taxon>
        <taxon>Spirurina</taxon>
        <taxon>Spiruromorpha</taxon>
        <taxon>Thelazioidea</taxon>
        <taxon>Thelaziidae</taxon>
        <taxon>Thelazia</taxon>
    </lineage>
</organism>
<accession>A0A0N5D3Z5</accession>
<dbReference type="STRING" id="103827.A0A0N5D3Z5"/>
<evidence type="ECO:0000256" key="6">
    <source>
        <dbReference type="SAM" id="MobiDB-lite"/>
    </source>
</evidence>
<proteinExistence type="predicted"/>
<dbReference type="OrthoDB" id="9994231at2759"/>